<sequence>MDESKREAETFAADGEDRNTDTLLHEAEVCGAREARERDASPSVEILTDVEDRLTLPEVNEGKAKTKKDKKKKWISTLILVAFNVIAIAVVLWLEL</sequence>
<accession>A0A940DI01</accession>
<keyword evidence="1" id="KW-0812">Transmembrane</keyword>
<gene>
    <name evidence="2" type="ORF">IAB16_01995</name>
</gene>
<feature type="non-terminal residue" evidence="2">
    <location>
        <position position="96"/>
    </location>
</feature>
<feature type="transmembrane region" description="Helical" evidence="1">
    <location>
        <begin position="74"/>
        <end position="94"/>
    </location>
</feature>
<dbReference type="Proteomes" id="UP000727857">
    <property type="component" value="Unassembled WGS sequence"/>
</dbReference>
<evidence type="ECO:0000256" key="1">
    <source>
        <dbReference type="SAM" id="Phobius"/>
    </source>
</evidence>
<evidence type="ECO:0000313" key="2">
    <source>
        <dbReference type="EMBL" id="MBO8423785.1"/>
    </source>
</evidence>
<reference evidence="2" key="1">
    <citation type="submission" date="2020-10" db="EMBL/GenBank/DDBJ databases">
        <authorList>
            <person name="Gilroy R."/>
        </authorList>
    </citation>
    <scope>NUCLEOTIDE SEQUENCE</scope>
    <source>
        <strain evidence="2">517</strain>
    </source>
</reference>
<proteinExistence type="predicted"/>
<keyword evidence="1" id="KW-0472">Membrane</keyword>
<dbReference type="EMBL" id="JADINF010000049">
    <property type="protein sequence ID" value="MBO8423785.1"/>
    <property type="molecule type" value="Genomic_DNA"/>
</dbReference>
<protein>
    <submittedName>
        <fullName evidence="2">Uncharacterized protein</fullName>
    </submittedName>
</protein>
<evidence type="ECO:0000313" key="3">
    <source>
        <dbReference type="Proteomes" id="UP000727857"/>
    </source>
</evidence>
<name>A0A940DI01_9FIRM</name>
<organism evidence="2 3">
    <name type="scientific">Candidatus Stercoripulliclostridium pullicola</name>
    <dbReference type="NCBI Taxonomy" id="2840953"/>
    <lineage>
        <taxon>Bacteria</taxon>
        <taxon>Bacillati</taxon>
        <taxon>Bacillota</taxon>
        <taxon>Clostridia</taxon>
        <taxon>Eubacteriales</taxon>
        <taxon>Candidatus Stercoripulliclostridium</taxon>
    </lineage>
</organism>
<keyword evidence="1" id="KW-1133">Transmembrane helix</keyword>
<comment type="caution">
    <text evidence="2">The sequence shown here is derived from an EMBL/GenBank/DDBJ whole genome shotgun (WGS) entry which is preliminary data.</text>
</comment>
<reference evidence="2" key="2">
    <citation type="journal article" date="2021" name="PeerJ">
        <title>Extensive microbial diversity within the chicken gut microbiome revealed by metagenomics and culture.</title>
        <authorList>
            <person name="Gilroy R."/>
            <person name="Ravi A."/>
            <person name="Getino M."/>
            <person name="Pursley I."/>
            <person name="Horton D.L."/>
            <person name="Alikhan N.F."/>
            <person name="Baker D."/>
            <person name="Gharbi K."/>
            <person name="Hall N."/>
            <person name="Watson M."/>
            <person name="Adriaenssens E.M."/>
            <person name="Foster-Nyarko E."/>
            <person name="Jarju S."/>
            <person name="Secka A."/>
            <person name="Antonio M."/>
            <person name="Oren A."/>
            <person name="Chaudhuri R.R."/>
            <person name="La Ragione R."/>
            <person name="Hildebrand F."/>
            <person name="Pallen M.J."/>
        </authorList>
    </citation>
    <scope>NUCLEOTIDE SEQUENCE</scope>
    <source>
        <strain evidence="2">517</strain>
    </source>
</reference>
<dbReference type="AlphaFoldDB" id="A0A940DI01"/>